<proteinExistence type="predicted"/>
<dbReference type="Proteomes" id="UP001497516">
    <property type="component" value="Chromosome 6"/>
</dbReference>
<name>A0AAV2F3N8_9ROSI</name>
<keyword evidence="3" id="KW-1185">Reference proteome</keyword>
<dbReference type="AlphaFoldDB" id="A0AAV2F3N8"/>
<feature type="region of interest" description="Disordered" evidence="1">
    <location>
        <begin position="1"/>
        <end position="41"/>
    </location>
</feature>
<protein>
    <submittedName>
        <fullName evidence="2">Uncharacterized protein</fullName>
    </submittedName>
</protein>
<feature type="region of interest" description="Disordered" evidence="1">
    <location>
        <begin position="83"/>
        <end position="131"/>
    </location>
</feature>
<reference evidence="2 3" key="1">
    <citation type="submission" date="2024-04" db="EMBL/GenBank/DDBJ databases">
        <authorList>
            <person name="Fracassetti M."/>
        </authorList>
    </citation>
    <scope>NUCLEOTIDE SEQUENCE [LARGE SCALE GENOMIC DNA]</scope>
</reference>
<accession>A0AAV2F3N8</accession>
<gene>
    <name evidence="2" type="ORF">LTRI10_LOCUS33383</name>
</gene>
<evidence type="ECO:0000313" key="2">
    <source>
        <dbReference type="EMBL" id="CAL1392764.1"/>
    </source>
</evidence>
<feature type="compositionally biased region" description="Polar residues" evidence="1">
    <location>
        <begin position="22"/>
        <end position="38"/>
    </location>
</feature>
<organism evidence="2 3">
    <name type="scientific">Linum trigynum</name>
    <dbReference type="NCBI Taxonomy" id="586398"/>
    <lineage>
        <taxon>Eukaryota</taxon>
        <taxon>Viridiplantae</taxon>
        <taxon>Streptophyta</taxon>
        <taxon>Embryophyta</taxon>
        <taxon>Tracheophyta</taxon>
        <taxon>Spermatophyta</taxon>
        <taxon>Magnoliopsida</taxon>
        <taxon>eudicotyledons</taxon>
        <taxon>Gunneridae</taxon>
        <taxon>Pentapetalae</taxon>
        <taxon>rosids</taxon>
        <taxon>fabids</taxon>
        <taxon>Malpighiales</taxon>
        <taxon>Linaceae</taxon>
        <taxon>Linum</taxon>
    </lineage>
</organism>
<evidence type="ECO:0000313" key="3">
    <source>
        <dbReference type="Proteomes" id="UP001497516"/>
    </source>
</evidence>
<evidence type="ECO:0000256" key="1">
    <source>
        <dbReference type="SAM" id="MobiDB-lite"/>
    </source>
</evidence>
<dbReference type="EMBL" id="OZ034819">
    <property type="protein sequence ID" value="CAL1392764.1"/>
    <property type="molecule type" value="Genomic_DNA"/>
</dbReference>
<sequence>MSARHLFASRVQSPLRAALHGPTNSNSRPAPESASQATAWVAAHLPHQYPLAARSTLQLAPPGPPSASSPLEARSTLQLAFLAHLPPQAHSRPAPPFSSRHPAHSRQMGPPPLSRARGTPKIMRGRQASNR</sequence>